<feature type="region of interest" description="Disordered" evidence="6">
    <location>
        <begin position="75"/>
        <end position="106"/>
    </location>
</feature>
<dbReference type="InterPro" id="IPR051645">
    <property type="entry name" value="PER33/POM33_regulator"/>
</dbReference>
<proteinExistence type="inferred from homology"/>
<feature type="transmembrane region" description="Helical" evidence="7">
    <location>
        <begin position="182"/>
        <end position="199"/>
    </location>
</feature>
<keyword evidence="4 7" id="KW-1133">Transmembrane helix</keyword>
<organism evidence="8 9">
    <name type="scientific">Acrasis kona</name>
    <dbReference type="NCBI Taxonomy" id="1008807"/>
    <lineage>
        <taxon>Eukaryota</taxon>
        <taxon>Discoba</taxon>
        <taxon>Heterolobosea</taxon>
        <taxon>Tetramitia</taxon>
        <taxon>Eutetramitia</taxon>
        <taxon>Acrasidae</taxon>
        <taxon>Acrasis</taxon>
    </lineage>
</organism>
<keyword evidence="3 7" id="KW-0812">Transmembrane</keyword>
<dbReference type="GO" id="GO:0016020">
    <property type="term" value="C:membrane"/>
    <property type="evidence" value="ECO:0007669"/>
    <property type="project" value="UniProtKB-SubCell"/>
</dbReference>
<comment type="caution">
    <text evidence="8">The sequence shown here is derived from an EMBL/GenBank/DDBJ whole genome shotgun (WGS) entry which is preliminary data.</text>
</comment>
<dbReference type="AlphaFoldDB" id="A0AAW2ZC77"/>
<evidence type="ECO:0000256" key="3">
    <source>
        <dbReference type="ARBA" id="ARBA00022692"/>
    </source>
</evidence>
<sequence length="334" mass="38216">MSDKEAVIRFREYNFDQDPKWKELVENLSIFDEPGSYAYENKLYRQKKKYYHSKVEPILSILGDDDYKQHVTYKKGEENSQTNTDDAPPQNNPSTESSPPSQTQQIQGGVVHKYFRRFYKSLTTATLLNLSAFTSSILSILLMLFSTGLSRSFYYLSLFSLAFLYLGTYFANKGFSLESLKLLCSDVFGLYAAIILTFLTTPQSITFSLLITLWAFSPLPSLVQRFMNRNNIQNANIQSLVNKAATYSPAVPMAAAKLELYLLLEQVMGLFSSNRQFVRLFAVFFYLSSRYPLSPPLRNQIYSIRLALDQLTNHPNCPQIIRNVYQRAKISLGG</sequence>
<dbReference type="InterPro" id="IPR005344">
    <property type="entry name" value="TMEM33/Pom33"/>
</dbReference>
<dbReference type="Pfam" id="PF03661">
    <property type="entry name" value="TMEM33_Pom33"/>
    <property type="match status" value="1"/>
</dbReference>
<comment type="similarity">
    <text evidence="2">Belongs to the PER33/POM33 family.</text>
</comment>
<keyword evidence="9" id="KW-1185">Reference proteome</keyword>
<evidence type="ECO:0000256" key="7">
    <source>
        <dbReference type="SAM" id="Phobius"/>
    </source>
</evidence>
<feature type="compositionally biased region" description="Low complexity" evidence="6">
    <location>
        <begin position="88"/>
        <end position="105"/>
    </location>
</feature>
<dbReference type="Proteomes" id="UP001431209">
    <property type="component" value="Unassembled WGS sequence"/>
</dbReference>
<dbReference type="EMBL" id="JAOPGA020001346">
    <property type="protein sequence ID" value="KAL0487502.1"/>
    <property type="molecule type" value="Genomic_DNA"/>
</dbReference>
<feature type="transmembrane region" description="Helical" evidence="7">
    <location>
        <begin position="122"/>
        <end position="146"/>
    </location>
</feature>
<dbReference type="GO" id="GO:0005783">
    <property type="term" value="C:endoplasmic reticulum"/>
    <property type="evidence" value="ECO:0007669"/>
    <property type="project" value="TreeGrafter"/>
</dbReference>
<feature type="transmembrane region" description="Helical" evidence="7">
    <location>
        <begin position="152"/>
        <end position="170"/>
    </location>
</feature>
<evidence type="ECO:0000256" key="2">
    <source>
        <dbReference type="ARBA" id="ARBA00007322"/>
    </source>
</evidence>
<evidence type="ECO:0000313" key="8">
    <source>
        <dbReference type="EMBL" id="KAL0487502.1"/>
    </source>
</evidence>
<evidence type="ECO:0000256" key="4">
    <source>
        <dbReference type="ARBA" id="ARBA00022989"/>
    </source>
</evidence>
<protein>
    <submittedName>
        <fullName evidence="8">Rav1</fullName>
    </submittedName>
</protein>
<comment type="subcellular location">
    <subcellularLocation>
        <location evidence="1">Membrane</location>
        <topology evidence="1">Multi-pass membrane protein</topology>
    </subcellularLocation>
</comment>
<evidence type="ECO:0000256" key="5">
    <source>
        <dbReference type="ARBA" id="ARBA00023136"/>
    </source>
</evidence>
<dbReference type="PANTHER" id="PTHR12703:SF4">
    <property type="entry name" value="TRANSMEMBRANE PROTEIN 33"/>
    <property type="match status" value="1"/>
</dbReference>
<evidence type="ECO:0000313" key="9">
    <source>
        <dbReference type="Proteomes" id="UP001431209"/>
    </source>
</evidence>
<keyword evidence="5 7" id="KW-0472">Membrane</keyword>
<dbReference type="GO" id="GO:0061024">
    <property type="term" value="P:membrane organization"/>
    <property type="evidence" value="ECO:0007669"/>
    <property type="project" value="TreeGrafter"/>
</dbReference>
<evidence type="ECO:0000256" key="6">
    <source>
        <dbReference type="SAM" id="MobiDB-lite"/>
    </source>
</evidence>
<name>A0AAW2ZC77_9EUKA</name>
<gene>
    <name evidence="8" type="ORF">AKO1_004140</name>
</gene>
<dbReference type="PANTHER" id="PTHR12703">
    <property type="entry name" value="TRANSMEMBRANE PROTEIN 33"/>
    <property type="match status" value="1"/>
</dbReference>
<accession>A0AAW2ZC77</accession>
<evidence type="ECO:0000256" key="1">
    <source>
        <dbReference type="ARBA" id="ARBA00004141"/>
    </source>
</evidence>
<reference evidence="8 9" key="1">
    <citation type="submission" date="2024-03" db="EMBL/GenBank/DDBJ databases">
        <title>The Acrasis kona genome and developmental transcriptomes reveal deep origins of eukaryotic multicellular pathways.</title>
        <authorList>
            <person name="Sheikh S."/>
            <person name="Fu C.-J."/>
            <person name="Brown M.W."/>
            <person name="Baldauf S.L."/>
        </authorList>
    </citation>
    <scope>NUCLEOTIDE SEQUENCE [LARGE SCALE GENOMIC DNA]</scope>
    <source>
        <strain evidence="8 9">ATCC MYA-3509</strain>
    </source>
</reference>
<dbReference type="GO" id="GO:0071786">
    <property type="term" value="P:endoplasmic reticulum tubular network organization"/>
    <property type="evidence" value="ECO:0007669"/>
    <property type="project" value="TreeGrafter"/>
</dbReference>